<proteinExistence type="predicted"/>
<gene>
    <name evidence="2" type="ORF">TM448A03221_0007</name>
    <name evidence="3" type="ORF">TM448B02669_0007</name>
</gene>
<evidence type="ECO:0000259" key="1">
    <source>
        <dbReference type="Pfam" id="PF01464"/>
    </source>
</evidence>
<dbReference type="CDD" id="cd00254">
    <property type="entry name" value="LT-like"/>
    <property type="match status" value="1"/>
</dbReference>
<dbReference type="InterPro" id="IPR023346">
    <property type="entry name" value="Lysozyme-like_dom_sf"/>
</dbReference>
<dbReference type="InterPro" id="IPR008258">
    <property type="entry name" value="Transglycosylase_SLT_dom_1"/>
</dbReference>
<dbReference type="EMBL" id="MT144939">
    <property type="protein sequence ID" value="QJI01646.1"/>
    <property type="molecule type" value="Genomic_DNA"/>
</dbReference>
<dbReference type="EMBL" id="MT144391">
    <property type="protein sequence ID" value="QJA53073.1"/>
    <property type="molecule type" value="Genomic_DNA"/>
</dbReference>
<evidence type="ECO:0000313" key="2">
    <source>
        <dbReference type="EMBL" id="QJA53073.1"/>
    </source>
</evidence>
<protein>
    <submittedName>
        <fullName evidence="2">Putative transglycosylase</fullName>
    </submittedName>
</protein>
<name>A0A6H1ZYQ5_9ZZZZ</name>
<evidence type="ECO:0000313" key="3">
    <source>
        <dbReference type="EMBL" id="QJI01646.1"/>
    </source>
</evidence>
<dbReference type="Gene3D" id="1.10.530.10">
    <property type="match status" value="1"/>
</dbReference>
<organism evidence="2">
    <name type="scientific">viral metagenome</name>
    <dbReference type="NCBI Taxonomy" id="1070528"/>
    <lineage>
        <taxon>unclassified sequences</taxon>
        <taxon>metagenomes</taxon>
        <taxon>organismal metagenomes</taxon>
    </lineage>
</organism>
<feature type="domain" description="Transglycosylase SLT" evidence="1">
    <location>
        <begin position="21"/>
        <end position="158"/>
    </location>
</feature>
<dbReference type="Pfam" id="PF01464">
    <property type="entry name" value="SLT"/>
    <property type="match status" value="1"/>
</dbReference>
<sequence>MANDPRLNTAKTAVLNYWVDIQVAARGYSLPANIVAGVVAQESAGNRKALRAEPNYLWLWGDDPGEKLGRPPGESEATEWYCQRLSWGLMQIMGAVARELGFRGDFGDLFEPEINLGLGCKYLAWCFKREKGDVFNALQRYNGGGGKTERTARYAREVLDWAGEFE</sequence>
<dbReference type="AlphaFoldDB" id="A0A6H1ZYQ5"/>
<accession>A0A6H1ZYQ5</accession>
<dbReference type="SUPFAM" id="SSF53955">
    <property type="entry name" value="Lysozyme-like"/>
    <property type="match status" value="1"/>
</dbReference>
<reference evidence="2" key="1">
    <citation type="submission" date="2020-03" db="EMBL/GenBank/DDBJ databases">
        <title>The deep terrestrial virosphere.</title>
        <authorList>
            <person name="Holmfeldt K."/>
            <person name="Nilsson E."/>
            <person name="Simone D."/>
            <person name="Lopez-Fernandez M."/>
            <person name="Wu X."/>
            <person name="de Brujin I."/>
            <person name="Lundin D."/>
            <person name="Andersson A."/>
            <person name="Bertilsson S."/>
            <person name="Dopson M."/>
        </authorList>
    </citation>
    <scope>NUCLEOTIDE SEQUENCE</scope>
    <source>
        <strain evidence="2">TM448A03221</strain>
        <strain evidence="3">TM448B02669</strain>
    </source>
</reference>